<dbReference type="EMBL" id="MU069700">
    <property type="protein sequence ID" value="KAF5835546.1"/>
    <property type="molecule type" value="Genomic_DNA"/>
</dbReference>
<evidence type="ECO:0000313" key="5">
    <source>
        <dbReference type="Proteomes" id="UP000815325"/>
    </source>
</evidence>
<feature type="region of interest" description="Disordered" evidence="2">
    <location>
        <begin position="253"/>
        <end position="281"/>
    </location>
</feature>
<dbReference type="InterPro" id="IPR035999">
    <property type="entry name" value="Sec7_dom_sf"/>
</dbReference>
<comment type="subcellular location">
    <subcellularLocation>
        <location evidence="1">Cytoplasm</location>
        <location evidence="1">Cytosol</location>
    </subcellularLocation>
</comment>
<comment type="caution">
    <text evidence="4">The sequence shown here is derived from an EMBL/GenBank/DDBJ whole genome shotgun (WGS) entry which is preliminary data.</text>
</comment>
<accession>A0ABQ7GLX9</accession>
<feature type="region of interest" description="Disordered" evidence="2">
    <location>
        <begin position="330"/>
        <end position="391"/>
    </location>
</feature>
<feature type="domain" description="SEC7" evidence="3">
    <location>
        <begin position="392"/>
        <end position="579"/>
    </location>
</feature>
<dbReference type="Pfam" id="PF01369">
    <property type="entry name" value="Sec7"/>
    <property type="match status" value="1"/>
</dbReference>
<dbReference type="PROSITE" id="PS50190">
    <property type="entry name" value="SEC7"/>
    <property type="match status" value="1"/>
</dbReference>
<dbReference type="SUPFAM" id="SSF48425">
    <property type="entry name" value="Sec7 domain"/>
    <property type="match status" value="1"/>
</dbReference>
<keyword evidence="5" id="KW-1185">Reference proteome</keyword>
<evidence type="ECO:0000256" key="1">
    <source>
        <dbReference type="ARBA" id="ARBA00004514"/>
    </source>
</evidence>
<evidence type="ECO:0000256" key="2">
    <source>
        <dbReference type="SAM" id="MobiDB-lite"/>
    </source>
</evidence>
<name>A0ABQ7GLX9_DUNSA</name>
<feature type="region of interest" description="Disordered" evidence="2">
    <location>
        <begin position="51"/>
        <end position="156"/>
    </location>
</feature>
<evidence type="ECO:0000313" key="4">
    <source>
        <dbReference type="EMBL" id="KAF5835546.1"/>
    </source>
</evidence>
<feature type="region of interest" description="Disordered" evidence="2">
    <location>
        <begin position="693"/>
        <end position="733"/>
    </location>
</feature>
<dbReference type="CDD" id="cd00171">
    <property type="entry name" value="Sec7"/>
    <property type="match status" value="1"/>
</dbReference>
<dbReference type="PANTHER" id="PTHR10663:SF375">
    <property type="entry name" value="LD29171P"/>
    <property type="match status" value="1"/>
</dbReference>
<reference evidence="4" key="1">
    <citation type="submission" date="2017-08" db="EMBL/GenBank/DDBJ databases">
        <authorList>
            <person name="Polle J.E."/>
            <person name="Barry K."/>
            <person name="Cushman J."/>
            <person name="Schmutz J."/>
            <person name="Tran D."/>
            <person name="Hathwaick L.T."/>
            <person name="Yim W.C."/>
            <person name="Jenkins J."/>
            <person name="Mckie-Krisberg Z.M."/>
            <person name="Prochnik S."/>
            <person name="Lindquist E."/>
            <person name="Dockter R.B."/>
            <person name="Adam C."/>
            <person name="Molina H."/>
            <person name="Bunkerborg J."/>
            <person name="Jin E."/>
            <person name="Buchheim M."/>
            <person name="Magnuson J."/>
        </authorList>
    </citation>
    <scope>NUCLEOTIDE SEQUENCE</scope>
    <source>
        <strain evidence="4">CCAP 19/18</strain>
    </source>
</reference>
<evidence type="ECO:0000259" key="3">
    <source>
        <dbReference type="PROSITE" id="PS50190"/>
    </source>
</evidence>
<dbReference type="Gene3D" id="1.10.220.20">
    <property type="match status" value="1"/>
</dbReference>
<sequence>MADPVAQHPAATVVAIALRKIVSRLDARKDQDTLDDCNLFLENINAIIPAHSEQEEEQKGEESAGASGLGASAQGEEGHQHAEAIPQEESKYQGLSPNSTAEGAPSTPARAPATREEAGSKDAASPGQNQEAEEPGEGTPHKPWSAHLPRGEQPSIPAAFSLAPRTINALSDAVCLKVMAILQRVMDTGKAAVMEVVLDCLQKLVAFSFLQGAVYAVDVGDSKDGLDAGAPHMVGVFFPMILLKPFEHPNVPGAGAGAAPGSPAPPPGALQHPTPCPPGLLLFRPPSTSTLIADTSHSHQEALLRLEALQALVHLVEALLKWYRQTSGLTDGADEKQGSASAGELAGVSPRKPSDPSAPHTPAQPHLQRNASTAQEAEGPGAAGGGGSEGNNLGAKRAYKARFQEGVALFNAKPKKGLELLQEEGMLGRGVNDVAMFLLKTKDLDKTTIGSYLGEREDFNIKVMHAFIDALDFQNMEFDMAIRTFLAGFRLPGEAQKIDRLMEKFAERYLKCNPNSFKSADVAYVLAYSVIMLNTDLHNPQVKKKMTKEGFLKNNRGINDGHDLPADYMSALYDRIAMHEIKMKDESSLLTVDPQSGTQKNILTTLFSLMGALKPEAHTEPSDEIIKDTLEDLQDKAKSAQAVTVKEPAAVRPMMEVRIHVIALVYTEHTRWIDVLRCLSRWDLLLHVTGHAPPDAGQFSAHERSKQRAREDARSNDVDMDDPHDSVSSSTMAKGGADLRHMEALVAVESSARKLQLGVAAGSLAPFSKRTGEDSSMAMVPQDALAACDAATLNGVFLRSNRLDSEAIVVFVRSLCAISSDELRDAKAPRVFTLTKVVEVALYNMTRISPRPSALNFFWEGMYSLPCLPEHAGPWAGGASADWLAL</sequence>
<feature type="compositionally biased region" description="Basic and acidic residues" evidence="2">
    <location>
        <begin position="701"/>
        <end position="725"/>
    </location>
</feature>
<dbReference type="SMART" id="SM00222">
    <property type="entry name" value="Sec7"/>
    <property type="match status" value="1"/>
</dbReference>
<dbReference type="PANTHER" id="PTHR10663">
    <property type="entry name" value="GUANYL-NUCLEOTIDE EXCHANGE FACTOR"/>
    <property type="match status" value="1"/>
</dbReference>
<organism evidence="4 5">
    <name type="scientific">Dunaliella salina</name>
    <name type="common">Green alga</name>
    <name type="synonym">Protococcus salinus</name>
    <dbReference type="NCBI Taxonomy" id="3046"/>
    <lineage>
        <taxon>Eukaryota</taxon>
        <taxon>Viridiplantae</taxon>
        <taxon>Chlorophyta</taxon>
        <taxon>core chlorophytes</taxon>
        <taxon>Chlorophyceae</taxon>
        <taxon>CS clade</taxon>
        <taxon>Chlamydomonadales</taxon>
        <taxon>Dunaliellaceae</taxon>
        <taxon>Dunaliella</taxon>
    </lineage>
</organism>
<dbReference type="InterPro" id="IPR000904">
    <property type="entry name" value="Sec7_dom"/>
</dbReference>
<protein>
    <recommendedName>
        <fullName evidence="3">SEC7 domain-containing protein</fullName>
    </recommendedName>
</protein>
<feature type="compositionally biased region" description="Low complexity" evidence="2">
    <location>
        <begin position="63"/>
        <end position="75"/>
    </location>
</feature>
<proteinExistence type="predicted"/>
<dbReference type="InterPro" id="IPR023394">
    <property type="entry name" value="Sec7_C_sf"/>
</dbReference>
<gene>
    <name evidence="4" type="ORF">DUNSADRAFT_7245</name>
</gene>
<feature type="compositionally biased region" description="Pro residues" evidence="2">
    <location>
        <begin position="262"/>
        <end position="278"/>
    </location>
</feature>
<dbReference type="Proteomes" id="UP000815325">
    <property type="component" value="Unassembled WGS sequence"/>
</dbReference>
<dbReference type="Gene3D" id="1.10.1000.11">
    <property type="entry name" value="Arf Nucleotide-binding Site Opener,domain 2"/>
    <property type="match status" value="1"/>
</dbReference>